<dbReference type="Pfam" id="PF18928">
    <property type="entry name" value="DUF5677"/>
    <property type="match status" value="1"/>
</dbReference>
<sequence>MLNKIMKRSKQKIRKRKVGRPKTLDATEFVGIRLPADLLKRIEDWARGGRVHGRSQAVRALIDKSILALMPRQSEPRDPEFAKSVAYAQKLLDASIAVVGACHINLNAQGARDPKIVALSLLCRSISNFRASVRLAQQDQPSEARAMVRLLNENLLWIGSLREKRAEFVKEMIEEERHNQKVLAQVTLDLTRKHGGDIASDGALQLRNIVRKLSGQSKGQKTLKAAEVASAGVVELAYVEYLRFSLDGVHCSVTALGKHLSREEGELTLSIVPNTSPSEQLDTVLHACRALMGVAVAANEMVGFTSASELLSAAVDEFERNGWRF</sequence>
<dbReference type="EMBL" id="LT670849">
    <property type="protein sequence ID" value="SHN85523.1"/>
    <property type="molecule type" value="Genomic_DNA"/>
</dbReference>
<reference evidence="2" key="1">
    <citation type="submission" date="2016-11" db="EMBL/GenBank/DDBJ databases">
        <authorList>
            <person name="Varghese N."/>
            <person name="Submissions S."/>
        </authorList>
    </citation>
    <scope>NUCLEOTIDE SEQUENCE [LARGE SCALE GENOMIC DNA]</scope>
    <source>
        <strain evidence="2">GAS401</strain>
    </source>
</reference>
<proteinExistence type="predicted"/>
<evidence type="ECO:0008006" key="3">
    <source>
        <dbReference type="Google" id="ProtNLM"/>
    </source>
</evidence>
<dbReference type="InterPro" id="IPR043733">
    <property type="entry name" value="DUF5677"/>
</dbReference>
<dbReference type="AlphaFoldDB" id="A0A1M7UR53"/>
<dbReference type="CDD" id="cd22231">
    <property type="entry name" value="RHH_NikR_HicB-like"/>
    <property type="match status" value="1"/>
</dbReference>
<protein>
    <recommendedName>
        <fullName evidence="3">Ribbon-helix-helix protein, copG family</fullName>
    </recommendedName>
</protein>
<gene>
    <name evidence="1" type="ORF">SAMN05444170_6328</name>
</gene>
<evidence type="ECO:0000313" key="2">
    <source>
        <dbReference type="Proteomes" id="UP000184096"/>
    </source>
</evidence>
<name>A0A1M7UR53_9BRAD</name>
<keyword evidence="2" id="KW-1185">Reference proteome</keyword>
<dbReference type="Proteomes" id="UP000184096">
    <property type="component" value="Chromosome I"/>
</dbReference>
<accession>A0A1M7UR53</accession>
<organism evidence="1 2">
    <name type="scientific">Bradyrhizobium erythrophlei</name>
    <dbReference type="NCBI Taxonomy" id="1437360"/>
    <lineage>
        <taxon>Bacteria</taxon>
        <taxon>Pseudomonadati</taxon>
        <taxon>Pseudomonadota</taxon>
        <taxon>Alphaproteobacteria</taxon>
        <taxon>Hyphomicrobiales</taxon>
        <taxon>Nitrobacteraceae</taxon>
        <taxon>Bradyrhizobium</taxon>
    </lineage>
</organism>
<evidence type="ECO:0000313" key="1">
    <source>
        <dbReference type="EMBL" id="SHN85523.1"/>
    </source>
</evidence>